<proteinExistence type="predicted"/>
<feature type="transmembrane region" description="Helical" evidence="1">
    <location>
        <begin position="397"/>
        <end position="415"/>
    </location>
</feature>
<reference evidence="2 3" key="1">
    <citation type="submission" date="2016-07" db="EMBL/GenBank/DDBJ databases">
        <title>Pervasive Adenine N6-methylation of Active Genes in Fungi.</title>
        <authorList>
            <consortium name="DOE Joint Genome Institute"/>
            <person name="Mondo S.J."/>
            <person name="Dannebaum R.O."/>
            <person name="Kuo R.C."/>
            <person name="Labutti K."/>
            <person name="Haridas S."/>
            <person name="Kuo A."/>
            <person name="Salamov A."/>
            <person name="Ahrendt S.R."/>
            <person name="Lipzen A."/>
            <person name="Sullivan W."/>
            <person name="Andreopoulos W.B."/>
            <person name="Clum A."/>
            <person name="Lindquist E."/>
            <person name="Daum C."/>
            <person name="Ramamoorthy G.K."/>
            <person name="Gryganskyi A."/>
            <person name="Culley D."/>
            <person name="Magnuson J.K."/>
            <person name="James T.Y."/>
            <person name="O'Malley M.A."/>
            <person name="Stajich J.E."/>
            <person name="Spatafora J.W."/>
            <person name="Visel A."/>
            <person name="Grigoriev I.V."/>
        </authorList>
    </citation>
    <scope>NUCLEOTIDE SEQUENCE [LARGE SCALE GENOMIC DNA]</scope>
    <source>
        <strain evidence="2 3">PL171</strain>
    </source>
</reference>
<dbReference type="EMBL" id="MCFL01000062">
    <property type="protein sequence ID" value="ORZ31299.1"/>
    <property type="molecule type" value="Genomic_DNA"/>
</dbReference>
<keyword evidence="1" id="KW-0812">Transmembrane</keyword>
<keyword evidence="1" id="KW-0472">Membrane</keyword>
<dbReference type="AlphaFoldDB" id="A0A1Y2H9P7"/>
<name>A0A1Y2H9P7_9FUNG</name>
<sequence length="429" mass="46627">ASYYPTDYSVVQAAPLVRGDANNNTTVPLVELFPVFRSAEGISETTPIPITQLCEANPQDRGPSEAKQQPPAARESLALCMQDKCTDALTKVLSEGVTLDSVLRNSIEANGNDKDEQLLKYFNLVGAVQECAIKQCPLDYFTARSTLCISLRHPFFVKSKIQLPAVPASLDKNRVVPSKKFSLSSAWTFYQQAIQDDTKPIDPNSFRFRSSYDLGILLPTLPAGFPCDSSRADQKTGHLVPVSRVDATFYQFPARMRTAEGSLLLSTGRSADTALSRDAGDDTSIVTHPWMLKSTMLRGAQVGPVDDEVVRAGTAILPANLYSLGHCPASTELFTGSGLSGDKCKETIECVFATCVQGKCASAGDGKAIDIKTALTPVRDTPAKYYELKYRAEARQWTWIVLASLAGLVVMRVAVMKVQSWRAKRAGGK</sequence>
<evidence type="ECO:0000313" key="2">
    <source>
        <dbReference type="EMBL" id="ORZ31299.1"/>
    </source>
</evidence>
<keyword evidence="3" id="KW-1185">Reference proteome</keyword>
<accession>A0A1Y2H9P7</accession>
<feature type="non-terminal residue" evidence="2">
    <location>
        <position position="1"/>
    </location>
</feature>
<gene>
    <name evidence="2" type="ORF">BCR44DRAFT_44451</name>
</gene>
<evidence type="ECO:0000313" key="3">
    <source>
        <dbReference type="Proteomes" id="UP000193411"/>
    </source>
</evidence>
<evidence type="ECO:0000256" key="1">
    <source>
        <dbReference type="SAM" id="Phobius"/>
    </source>
</evidence>
<dbReference type="Proteomes" id="UP000193411">
    <property type="component" value="Unassembled WGS sequence"/>
</dbReference>
<keyword evidence="1" id="KW-1133">Transmembrane helix</keyword>
<organism evidence="2 3">
    <name type="scientific">Catenaria anguillulae PL171</name>
    <dbReference type="NCBI Taxonomy" id="765915"/>
    <lineage>
        <taxon>Eukaryota</taxon>
        <taxon>Fungi</taxon>
        <taxon>Fungi incertae sedis</taxon>
        <taxon>Blastocladiomycota</taxon>
        <taxon>Blastocladiomycetes</taxon>
        <taxon>Blastocladiales</taxon>
        <taxon>Catenariaceae</taxon>
        <taxon>Catenaria</taxon>
    </lineage>
</organism>
<protein>
    <submittedName>
        <fullName evidence="2">Uncharacterized protein</fullName>
    </submittedName>
</protein>
<comment type="caution">
    <text evidence="2">The sequence shown here is derived from an EMBL/GenBank/DDBJ whole genome shotgun (WGS) entry which is preliminary data.</text>
</comment>